<dbReference type="AlphaFoldDB" id="A0A518HS01"/>
<sequence length="642" mass="71861" precursor="true">MSLSSPVSVFRASLPVFASACVCLMLAAGPVSAAEDSKSGADDAPGAPRLLPSDTLVYIRLDSADDLRKQMDKTSIGRMINDPKMRPFADQFYATARDLFDQISDRVGVNLDELLAIPHGQVAFAIHPVKPLEEDEKPEIQARENEDQDAVEQRRERQRRREQYSFGGTLIIDADKNIDQLMSIIERFEEQVLQGRYVRRIREIESTEVTRLLPGRFGQQPIEFFEKDGTLVIGVGHSTAQDVLNHWLDKNDEPTLADNAKFGTIISRCIGAEETRPQLTFFVDPHAIVDRIIKRSGSLTAGFIWPVIQDLGANRIGGIGGSSFSGGDVFEGIAHYHIKIDPPRDGVLGVLRPETGDTTPPKWVPDSVAGYTSINWDFEKAYENVGKVIDKLQQRTDALKEIAEAPIEKRLGVKLREDLLQNMTGRLVRVTWMEKPIRFNSGVNVLAIEMKDATKTKSNLAQIRDRMPNQMKVDSISGHVVYRLRGPGENFPQNMRRPEPSFMILGKWLIYADSTQFMEKAALADAGNLPRLVELPEYDLVASELGGKLDGESPFLLSFIDGAQGIRVIYDLAKDENSRNMIRRAGETNVVARKFSELLDQNELPPFSEFEKYFAPTGFFGYDEPDGIHFGFFTLRADPIDD</sequence>
<protein>
    <recommendedName>
        <fullName evidence="5">DUF3352 domain-containing protein</fullName>
    </recommendedName>
</protein>
<evidence type="ECO:0000256" key="1">
    <source>
        <dbReference type="SAM" id="MobiDB-lite"/>
    </source>
</evidence>
<evidence type="ECO:0008006" key="5">
    <source>
        <dbReference type="Google" id="ProtNLM"/>
    </source>
</evidence>
<organism evidence="3 4">
    <name type="scientific">Stieleria neptunia</name>
    <dbReference type="NCBI Taxonomy" id="2527979"/>
    <lineage>
        <taxon>Bacteria</taxon>
        <taxon>Pseudomonadati</taxon>
        <taxon>Planctomycetota</taxon>
        <taxon>Planctomycetia</taxon>
        <taxon>Pirellulales</taxon>
        <taxon>Pirellulaceae</taxon>
        <taxon>Stieleria</taxon>
    </lineage>
</organism>
<reference evidence="3 4" key="1">
    <citation type="submission" date="2019-03" db="EMBL/GenBank/DDBJ databases">
        <title>Deep-cultivation of Planctomycetes and their phenomic and genomic characterization uncovers novel biology.</title>
        <authorList>
            <person name="Wiegand S."/>
            <person name="Jogler M."/>
            <person name="Boedeker C."/>
            <person name="Pinto D."/>
            <person name="Vollmers J."/>
            <person name="Rivas-Marin E."/>
            <person name="Kohn T."/>
            <person name="Peeters S.H."/>
            <person name="Heuer A."/>
            <person name="Rast P."/>
            <person name="Oberbeckmann S."/>
            <person name="Bunk B."/>
            <person name="Jeske O."/>
            <person name="Meyerdierks A."/>
            <person name="Storesund J.E."/>
            <person name="Kallscheuer N."/>
            <person name="Luecker S."/>
            <person name="Lage O.M."/>
            <person name="Pohl T."/>
            <person name="Merkel B.J."/>
            <person name="Hornburger P."/>
            <person name="Mueller R.-W."/>
            <person name="Bruemmer F."/>
            <person name="Labrenz M."/>
            <person name="Spormann A.M."/>
            <person name="Op den Camp H."/>
            <person name="Overmann J."/>
            <person name="Amann R."/>
            <person name="Jetten M.S.M."/>
            <person name="Mascher T."/>
            <person name="Medema M.H."/>
            <person name="Devos D.P."/>
            <person name="Kaster A.-K."/>
            <person name="Ovreas L."/>
            <person name="Rohde M."/>
            <person name="Galperin M.Y."/>
            <person name="Jogler C."/>
        </authorList>
    </citation>
    <scope>NUCLEOTIDE SEQUENCE [LARGE SCALE GENOMIC DNA]</scope>
    <source>
        <strain evidence="3 4">Enr13</strain>
    </source>
</reference>
<gene>
    <name evidence="3" type="ORF">Enr13x_34800</name>
</gene>
<dbReference type="OrthoDB" id="253793at2"/>
<feature type="compositionally biased region" description="Basic and acidic residues" evidence="1">
    <location>
        <begin position="138"/>
        <end position="160"/>
    </location>
</feature>
<feature type="signal peptide" evidence="2">
    <location>
        <begin position="1"/>
        <end position="33"/>
    </location>
</feature>
<dbReference type="Proteomes" id="UP000319004">
    <property type="component" value="Chromosome"/>
</dbReference>
<evidence type="ECO:0000313" key="3">
    <source>
        <dbReference type="EMBL" id="QDV43623.1"/>
    </source>
</evidence>
<feature type="region of interest" description="Disordered" evidence="1">
    <location>
        <begin position="133"/>
        <end position="160"/>
    </location>
</feature>
<dbReference type="KEGG" id="snep:Enr13x_34800"/>
<evidence type="ECO:0000256" key="2">
    <source>
        <dbReference type="SAM" id="SignalP"/>
    </source>
</evidence>
<keyword evidence="4" id="KW-1185">Reference proteome</keyword>
<evidence type="ECO:0000313" key="4">
    <source>
        <dbReference type="Proteomes" id="UP000319004"/>
    </source>
</evidence>
<keyword evidence="2" id="KW-0732">Signal</keyword>
<feature type="chain" id="PRO_5021988046" description="DUF3352 domain-containing protein" evidence="2">
    <location>
        <begin position="34"/>
        <end position="642"/>
    </location>
</feature>
<dbReference type="EMBL" id="CP037423">
    <property type="protein sequence ID" value="QDV43623.1"/>
    <property type="molecule type" value="Genomic_DNA"/>
</dbReference>
<accession>A0A518HS01</accession>
<proteinExistence type="predicted"/>
<name>A0A518HS01_9BACT</name>
<dbReference type="RefSeq" id="WP_145387877.1">
    <property type="nucleotide sequence ID" value="NZ_CP037423.1"/>
</dbReference>